<dbReference type="AlphaFoldDB" id="A0A9D1EMF0"/>
<sequence length="158" mass="17524">MKKLSVTRLVKLAVVAAVYVVLTLALGFMSYANIQFRIAEALMLLCFYKKDYGISLIVGCFIANLFSPMALDMVFGTAATILAVLLIYISPNIYVASLAPVVTNAFVVGFELYYFLDLPFWLSCFQVAAGEFVCVCILGVVLFKLLEKNKKFMQLVTN</sequence>
<proteinExistence type="predicted"/>
<dbReference type="PIRSF" id="PIRSF031501">
    <property type="entry name" value="QueT"/>
    <property type="match status" value="1"/>
</dbReference>
<feature type="transmembrane region" description="Helical" evidence="1">
    <location>
        <begin position="94"/>
        <end position="114"/>
    </location>
</feature>
<dbReference type="Proteomes" id="UP000823982">
    <property type="component" value="Unassembled WGS sequence"/>
</dbReference>
<evidence type="ECO:0000313" key="2">
    <source>
        <dbReference type="EMBL" id="HIS24111.1"/>
    </source>
</evidence>
<protein>
    <submittedName>
        <fullName evidence="2">QueT transporter family protein</fullName>
    </submittedName>
</protein>
<gene>
    <name evidence="2" type="ORF">IAD01_01750</name>
</gene>
<name>A0A9D1EMF0_9FIRM</name>
<keyword evidence="1" id="KW-0472">Membrane</keyword>
<feature type="transmembrane region" description="Helical" evidence="1">
    <location>
        <begin position="54"/>
        <end position="87"/>
    </location>
</feature>
<feature type="transmembrane region" description="Helical" evidence="1">
    <location>
        <begin position="120"/>
        <end position="143"/>
    </location>
</feature>
<keyword evidence="1" id="KW-0812">Transmembrane</keyword>
<comment type="caution">
    <text evidence="2">The sequence shown here is derived from an EMBL/GenBank/DDBJ whole genome shotgun (WGS) entry which is preliminary data.</text>
</comment>
<accession>A0A9D1EMF0</accession>
<dbReference type="PANTHER" id="PTHR40044:SF1">
    <property type="entry name" value="INTEGRAL MEMBRANE PROTEIN"/>
    <property type="match status" value="1"/>
</dbReference>
<evidence type="ECO:0000313" key="3">
    <source>
        <dbReference type="Proteomes" id="UP000823982"/>
    </source>
</evidence>
<evidence type="ECO:0000256" key="1">
    <source>
        <dbReference type="SAM" id="Phobius"/>
    </source>
</evidence>
<reference evidence="2" key="2">
    <citation type="journal article" date="2021" name="PeerJ">
        <title>Extensive microbial diversity within the chicken gut microbiome revealed by metagenomics and culture.</title>
        <authorList>
            <person name="Gilroy R."/>
            <person name="Ravi A."/>
            <person name="Getino M."/>
            <person name="Pursley I."/>
            <person name="Horton D.L."/>
            <person name="Alikhan N.F."/>
            <person name="Baker D."/>
            <person name="Gharbi K."/>
            <person name="Hall N."/>
            <person name="Watson M."/>
            <person name="Adriaenssens E.M."/>
            <person name="Foster-Nyarko E."/>
            <person name="Jarju S."/>
            <person name="Secka A."/>
            <person name="Antonio M."/>
            <person name="Oren A."/>
            <person name="Chaudhuri R.R."/>
            <person name="La Ragione R."/>
            <person name="Hildebrand F."/>
            <person name="Pallen M.J."/>
        </authorList>
    </citation>
    <scope>NUCLEOTIDE SEQUENCE</scope>
    <source>
        <strain evidence="2">CHK157-1446</strain>
    </source>
</reference>
<organism evidence="2 3">
    <name type="scientific">Candidatus Faeciplasma gallinarum</name>
    <dbReference type="NCBI Taxonomy" id="2840799"/>
    <lineage>
        <taxon>Bacteria</taxon>
        <taxon>Bacillati</taxon>
        <taxon>Bacillota</taxon>
        <taxon>Clostridia</taxon>
        <taxon>Eubacteriales</taxon>
        <taxon>Oscillospiraceae</taxon>
        <taxon>Oscillospiraceae incertae sedis</taxon>
        <taxon>Candidatus Faeciplasma</taxon>
    </lineage>
</organism>
<dbReference type="PANTHER" id="PTHR40044">
    <property type="entry name" value="INTEGRAL MEMBRANE PROTEIN-RELATED"/>
    <property type="match status" value="1"/>
</dbReference>
<dbReference type="InterPro" id="IPR010387">
    <property type="entry name" value="QueT"/>
</dbReference>
<keyword evidence="1" id="KW-1133">Transmembrane helix</keyword>
<dbReference type="EMBL" id="DVIR01000012">
    <property type="protein sequence ID" value="HIS24111.1"/>
    <property type="molecule type" value="Genomic_DNA"/>
</dbReference>
<dbReference type="Pfam" id="PF06177">
    <property type="entry name" value="QueT"/>
    <property type="match status" value="1"/>
</dbReference>
<feature type="transmembrane region" description="Helical" evidence="1">
    <location>
        <begin position="12"/>
        <end position="34"/>
    </location>
</feature>
<reference evidence="2" key="1">
    <citation type="submission" date="2020-10" db="EMBL/GenBank/DDBJ databases">
        <authorList>
            <person name="Gilroy R."/>
        </authorList>
    </citation>
    <scope>NUCLEOTIDE SEQUENCE</scope>
    <source>
        <strain evidence="2">CHK157-1446</strain>
    </source>
</reference>